<dbReference type="InterPro" id="IPR000219">
    <property type="entry name" value="DH_dom"/>
</dbReference>
<dbReference type="Pfam" id="PF03114">
    <property type="entry name" value="BAR"/>
    <property type="match status" value="1"/>
</dbReference>
<feature type="compositionally biased region" description="Low complexity" evidence="2">
    <location>
        <begin position="440"/>
        <end position="461"/>
    </location>
</feature>
<dbReference type="Gene3D" id="1.20.1270.60">
    <property type="entry name" value="Arfaptin homology (AH) domain/BAR domain"/>
    <property type="match status" value="1"/>
</dbReference>
<feature type="region of interest" description="Disordered" evidence="2">
    <location>
        <begin position="1021"/>
        <end position="1145"/>
    </location>
</feature>
<dbReference type="SUPFAM" id="SSF48065">
    <property type="entry name" value="DBL homology domain (DH-domain)"/>
    <property type="match status" value="1"/>
</dbReference>
<dbReference type="InterPro" id="IPR035899">
    <property type="entry name" value="DBL_dom_sf"/>
</dbReference>
<dbReference type="InterPro" id="IPR027267">
    <property type="entry name" value="AH/BAR_dom_sf"/>
</dbReference>
<accession>M2YR34</accession>
<feature type="compositionally biased region" description="Polar residues" evidence="2">
    <location>
        <begin position="1089"/>
        <end position="1133"/>
    </location>
</feature>
<feature type="compositionally biased region" description="Polar residues" evidence="2">
    <location>
        <begin position="1706"/>
        <end position="1720"/>
    </location>
</feature>
<feature type="compositionally biased region" description="Pro residues" evidence="2">
    <location>
        <begin position="1040"/>
        <end position="1053"/>
    </location>
</feature>
<dbReference type="FunFam" id="1.20.900.10:FF:000053">
    <property type="entry name" value="Rho guanyl nucleotide exchange factor, putative"/>
    <property type="match status" value="1"/>
</dbReference>
<evidence type="ECO:0000256" key="1">
    <source>
        <dbReference type="ARBA" id="ARBA00022658"/>
    </source>
</evidence>
<dbReference type="SMART" id="SM00325">
    <property type="entry name" value="RhoGEF"/>
    <property type="match status" value="1"/>
</dbReference>
<feature type="compositionally biased region" description="Basic and acidic residues" evidence="2">
    <location>
        <begin position="490"/>
        <end position="505"/>
    </location>
</feature>
<feature type="compositionally biased region" description="Polar residues" evidence="2">
    <location>
        <begin position="1228"/>
        <end position="1243"/>
    </location>
</feature>
<dbReference type="CDD" id="cd00160">
    <property type="entry name" value="RhoGEF"/>
    <property type="match status" value="1"/>
</dbReference>
<feature type="compositionally biased region" description="Polar residues" evidence="2">
    <location>
        <begin position="56"/>
        <end position="92"/>
    </location>
</feature>
<dbReference type="GO" id="GO:0005085">
    <property type="term" value="F:guanyl-nucleotide exchange factor activity"/>
    <property type="evidence" value="ECO:0007669"/>
    <property type="project" value="UniProtKB-KW"/>
</dbReference>
<dbReference type="Pfam" id="PF00621">
    <property type="entry name" value="RhoGEF"/>
    <property type="match status" value="1"/>
</dbReference>
<evidence type="ECO:0000313" key="5">
    <source>
        <dbReference type="EMBL" id="EME80170.1"/>
    </source>
</evidence>
<dbReference type="VEuPathDB" id="FungiDB:MYCFIDRAFT_216130"/>
<feature type="region of interest" description="Disordered" evidence="2">
    <location>
        <begin position="434"/>
        <end position="505"/>
    </location>
</feature>
<dbReference type="InterPro" id="IPR004148">
    <property type="entry name" value="BAR_dom"/>
</dbReference>
<feature type="compositionally biased region" description="Basic residues" evidence="2">
    <location>
        <begin position="183"/>
        <end position="196"/>
    </location>
</feature>
<feature type="region of interest" description="Disordered" evidence="2">
    <location>
        <begin position="1812"/>
        <end position="1832"/>
    </location>
</feature>
<reference evidence="5 6" key="1">
    <citation type="journal article" date="2012" name="PLoS Pathog.">
        <title>Diverse lifestyles and strategies of plant pathogenesis encoded in the genomes of eighteen Dothideomycetes fungi.</title>
        <authorList>
            <person name="Ohm R.A."/>
            <person name="Feau N."/>
            <person name="Henrissat B."/>
            <person name="Schoch C.L."/>
            <person name="Horwitz B.A."/>
            <person name="Barry K.W."/>
            <person name="Condon B.J."/>
            <person name="Copeland A.C."/>
            <person name="Dhillon B."/>
            <person name="Glaser F."/>
            <person name="Hesse C.N."/>
            <person name="Kosti I."/>
            <person name="LaButti K."/>
            <person name="Lindquist E.A."/>
            <person name="Lucas S."/>
            <person name="Salamov A.A."/>
            <person name="Bradshaw R.E."/>
            <person name="Ciuffetti L."/>
            <person name="Hamelin R.C."/>
            <person name="Kema G.H.J."/>
            <person name="Lawrence C."/>
            <person name="Scott J.A."/>
            <person name="Spatafora J.W."/>
            <person name="Turgeon B.G."/>
            <person name="de Wit P.J.G.M."/>
            <person name="Zhong S."/>
            <person name="Goodwin S.B."/>
            <person name="Grigoriev I.V."/>
        </authorList>
    </citation>
    <scope>NUCLEOTIDE SEQUENCE [LARGE SCALE GENOMIC DNA]</scope>
    <source>
        <strain evidence="5 6">CIRAD86</strain>
    </source>
</reference>
<feature type="compositionally biased region" description="Polar residues" evidence="2">
    <location>
        <begin position="362"/>
        <end position="378"/>
    </location>
</feature>
<feature type="compositionally biased region" description="Gly residues" evidence="2">
    <location>
        <begin position="711"/>
        <end position="721"/>
    </location>
</feature>
<proteinExistence type="predicted"/>
<feature type="domain" description="BAR" evidence="4">
    <location>
        <begin position="1402"/>
        <end position="1625"/>
    </location>
</feature>
<feature type="compositionally biased region" description="Basic and acidic residues" evidence="2">
    <location>
        <begin position="804"/>
        <end position="815"/>
    </location>
</feature>
<feature type="domain" description="DH" evidence="3">
    <location>
        <begin position="1146"/>
        <end position="1366"/>
    </location>
</feature>
<feature type="compositionally biased region" description="Low complexity" evidence="2">
    <location>
        <begin position="407"/>
        <end position="418"/>
    </location>
</feature>
<feature type="region of interest" description="Disordered" evidence="2">
    <location>
        <begin position="522"/>
        <end position="578"/>
    </location>
</feature>
<dbReference type="GO" id="GO:0005737">
    <property type="term" value="C:cytoplasm"/>
    <property type="evidence" value="ECO:0007669"/>
    <property type="project" value="InterPro"/>
</dbReference>
<evidence type="ECO:0008006" key="7">
    <source>
        <dbReference type="Google" id="ProtNLM"/>
    </source>
</evidence>
<organism evidence="5 6">
    <name type="scientific">Pseudocercospora fijiensis (strain CIRAD86)</name>
    <name type="common">Black leaf streak disease fungus</name>
    <name type="synonym">Mycosphaerella fijiensis</name>
    <dbReference type="NCBI Taxonomy" id="383855"/>
    <lineage>
        <taxon>Eukaryota</taxon>
        <taxon>Fungi</taxon>
        <taxon>Dikarya</taxon>
        <taxon>Ascomycota</taxon>
        <taxon>Pezizomycotina</taxon>
        <taxon>Dothideomycetes</taxon>
        <taxon>Dothideomycetidae</taxon>
        <taxon>Mycosphaerellales</taxon>
        <taxon>Mycosphaerellaceae</taxon>
        <taxon>Pseudocercospora</taxon>
    </lineage>
</organism>
<protein>
    <recommendedName>
        <fullName evidence="7">DH domain-containing protein</fullName>
    </recommendedName>
</protein>
<keyword evidence="6" id="KW-1185">Reference proteome</keyword>
<dbReference type="eggNOG" id="KOG3519">
    <property type="taxonomic scope" value="Eukaryota"/>
</dbReference>
<dbReference type="PANTHER" id="PTHR22834">
    <property type="entry name" value="NUCLEAR FUSION PROTEIN FUS2"/>
    <property type="match status" value="1"/>
</dbReference>
<dbReference type="PANTHER" id="PTHR22834:SF20">
    <property type="entry name" value="SH3 DOMAIN-CONTAINING PROTEIN"/>
    <property type="match status" value="1"/>
</dbReference>
<feature type="region of interest" description="Disordered" evidence="2">
    <location>
        <begin position="1"/>
        <end position="242"/>
    </location>
</feature>
<evidence type="ECO:0000256" key="2">
    <source>
        <dbReference type="SAM" id="MobiDB-lite"/>
    </source>
</evidence>
<dbReference type="Gene3D" id="1.20.900.10">
    <property type="entry name" value="Dbl homology (DH) domain"/>
    <property type="match status" value="1"/>
</dbReference>
<feature type="compositionally biased region" description="Low complexity" evidence="2">
    <location>
        <begin position="198"/>
        <end position="219"/>
    </location>
</feature>
<dbReference type="RefSeq" id="XP_007929207.1">
    <property type="nucleotide sequence ID" value="XM_007931016.1"/>
</dbReference>
<dbReference type="GO" id="GO:0031991">
    <property type="term" value="P:regulation of actomyosin contractile ring contraction"/>
    <property type="evidence" value="ECO:0007669"/>
    <property type="project" value="TreeGrafter"/>
</dbReference>
<sequence length="1907" mass="208509">MAAATNQPHADRDRFDLDGPAASAAATADRMHALGDQGTSAGAGAGADVDPRVHMINTTTLSHTPPQPSAQTHSSLQHRSYSRPPSRTQLRSASGPLPGTHTLSSARSNPVLPSRPGGSTVRDMASRFEHPTLSVNTTRERYRRPNTAANKGTSASATSGAPPPPKSPASGSSVEGGKERTRLQKKRPDHVHKSSKKSPSTSFEAISSFSSSGTTISTARTTSSQPHAAFSPKRTKSPGRQATPLFGEITADGKWNGNFEVPVVGIYGPLPTFEKTPRIGSDGSVALRARSHSHQDISTPFLAPGSCNPNLSHKRSRSDMDAFRPVMAPSMPNLGLQAAPVLYPTPPDSASRIARKPISRLPISNSRQSNDSNTSSRPASAMSAGHPRKLSKSPTRLTAATGKENARPASRARYYPAPISTATNQTLSAKIVAPMPKTSPPLRSSRPRQPVSAATTSASRARAAERFQPNTQTPRDGRRPSEQWLGKPYDPQKERSRRKIPELGKIDFEGRRNEIQRKIAASLKSTQSQDSLRSQSRSASRSQTRSASRAGVPSLENSAPTTAGAEKQPGESPHINTDAHDLSVKTAGVLEASNADNEPLTAQTDRTMFEDDSPVDGPPTATTAHDSPMLLSAATYQPPSKTSASAHAKALPLDVDISKDAHPQKVQSPSVLDNVMRMRERSESSASRSGTEFADDSPSAEDSHSDLGDKWGLGNGVGGDQGSIRIMLDDDPNIHNPEPWSKDVGRNHFEESQRHLSQPEHDVYHAQQHNQHAFAANGYVESPTDTGDYPDDDIVTTPRRFLSRDDTLRATDHHSGTAPSGDEGTAQTDDTIARVLDHYRSTGTVTAEMLEQMQHRMVDLHRISANGGSNGIMIQSLLDSILDLSQPPEQHIPEKQMLQPQTYEMPTVTPDTPPMDDGFVPGTVIVYGNDAEPEAEDEEDFEAKIRKADEAWERQQRGEDPFAPQQEDEDRPPPPPKDYGYTPRSSIGPPSATYTPLTEAGLRLSTTGALNIDDIHAAADRAGLDQAEDMVQSPHSTSAPPLPGHAPPAPPPDSANKASFNLPDLAGAKAYSERASSDMSPRFHKLGPSGSSRPSMDSQRNPAGLPGSQSMTSFGESNRQASMDTGVTGSAKKSASPGPETKRLLKRRHTIKELLDTESSYHQDLKIIEDIYKATCTPELVAPDDKKILFGNCDEVEKFALHFYDEMRKAAAQVYVPTKHNRWLNKRGSFSTTQSDNTSSTFSDGVDDDKDRTTAIGRTFLVNLARMEQVYQTYLRNHGAANQRLSAIQSTPTVKCWLDECHANASDITSAWDLDSLLVKPTQRVAKYPMLLQQLLDVTPADHPDYLDLKAAAKDSIAMLTRINEAKKRADLVEQMVNPGKRKESDIRSGLAKAFGRRTEKLKERVGIAEAFQDPDFDELAHKFGGHFIRLQICMRDVQDYMHRTDRAVELVNNYAAALELFTDVSPSALPEIEVKYRKYGQIIRDLTFIAFGEHKAEVQKRVLAPMIQCIKLHQGPQNAINKRKKKIVDYAKCKSEERRGQKPDKKTVEAAEMYTALNDQLKLDLPKLYGLTAQLVQNCLHCFIDIQMKWQSTWERKLRPVLEAADIPISVQQIEPAFHPDFVEIEKRCNQLSICNGTLKIEAANFLSPTIAYPETNSEASSAKRRTTMDSSKRSLSVTSESSTNPNTRRHSGIYTPGSEMQAPPLSSDSRLRSNSALSTRAPAAQTPGSAVSANRPWSNSNVATPSSSFSATRPATAETPSMTPQSYFPKHSNEHGRITRPTSDAKYYTARPAHNSDQIEQHRFSGLFNSALPPELGGAQDKPPSPSRAAPDDMKVLFVCASLFEFSIHKTRKEGGYPYLQYVQGEVFDVVAQKGELWLAKNQDDPTNELGWIWEQHFIILSEEA</sequence>
<dbReference type="GO" id="GO:0032955">
    <property type="term" value="P:regulation of division septum assembly"/>
    <property type="evidence" value="ECO:0007669"/>
    <property type="project" value="TreeGrafter"/>
</dbReference>
<dbReference type="OrthoDB" id="10256089at2759"/>
<feature type="region of interest" description="Disordered" evidence="2">
    <location>
        <begin position="1227"/>
        <end position="1248"/>
    </location>
</feature>
<feature type="region of interest" description="Disordered" evidence="2">
    <location>
        <begin position="738"/>
        <end position="758"/>
    </location>
</feature>
<dbReference type="HOGENOM" id="CLU_001112_0_0_1"/>
<dbReference type="GeneID" id="19338247"/>
<dbReference type="PROSITE" id="PS50010">
    <property type="entry name" value="DH_2"/>
    <property type="match status" value="1"/>
</dbReference>
<keyword evidence="1" id="KW-0344">Guanine-nucleotide releasing factor</keyword>
<gene>
    <name evidence="5" type="ORF">MYCFIDRAFT_216130</name>
</gene>
<dbReference type="InterPro" id="IPR051492">
    <property type="entry name" value="Dynamin-Rho_GEF"/>
</dbReference>
<dbReference type="KEGG" id="pfj:MYCFIDRAFT_216130"/>
<feature type="compositionally biased region" description="Low complexity" evidence="2">
    <location>
        <begin position="146"/>
        <end position="160"/>
    </location>
</feature>
<feature type="region of interest" description="Disordered" evidence="2">
    <location>
        <begin position="804"/>
        <end position="828"/>
    </location>
</feature>
<feature type="region of interest" description="Disordered" evidence="2">
    <location>
        <begin position="339"/>
        <end position="418"/>
    </location>
</feature>
<dbReference type="EMBL" id="KB446561">
    <property type="protein sequence ID" value="EME80170.1"/>
    <property type="molecule type" value="Genomic_DNA"/>
</dbReference>
<feature type="region of interest" description="Disordered" evidence="2">
    <location>
        <begin position="657"/>
        <end position="724"/>
    </location>
</feature>
<dbReference type="SMART" id="SM00721">
    <property type="entry name" value="BAR"/>
    <property type="match status" value="1"/>
</dbReference>
<feature type="region of interest" description="Disordered" evidence="2">
    <location>
        <begin position="296"/>
        <end position="318"/>
    </location>
</feature>
<feature type="region of interest" description="Disordered" evidence="2">
    <location>
        <begin position="1657"/>
        <end position="1782"/>
    </location>
</feature>
<evidence type="ECO:0000259" key="4">
    <source>
        <dbReference type="PROSITE" id="PS51021"/>
    </source>
</evidence>
<feature type="compositionally biased region" description="Low complexity" evidence="2">
    <location>
        <begin position="525"/>
        <end position="550"/>
    </location>
</feature>
<feature type="compositionally biased region" description="Basic and acidic residues" evidence="2">
    <location>
        <begin position="740"/>
        <end position="758"/>
    </location>
</feature>
<feature type="compositionally biased region" description="Polar residues" evidence="2">
    <location>
        <begin position="594"/>
        <end position="606"/>
    </location>
</feature>
<feature type="compositionally biased region" description="Polar residues" evidence="2">
    <location>
        <begin position="1728"/>
        <end position="1768"/>
    </location>
</feature>
<feature type="region of interest" description="Disordered" evidence="2">
    <location>
        <begin position="953"/>
        <end position="999"/>
    </location>
</feature>
<feature type="compositionally biased region" description="Polar residues" evidence="2">
    <location>
        <begin position="1675"/>
        <end position="1688"/>
    </location>
</feature>
<dbReference type="Proteomes" id="UP000016932">
    <property type="component" value="Unassembled WGS sequence"/>
</dbReference>
<dbReference type="SUPFAM" id="SSF103657">
    <property type="entry name" value="BAR/IMD domain-like"/>
    <property type="match status" value="1"/>
</dbReference>
<feature type="region of interest" description="Disordered" evidence="2">
    <location>
        <begin position="591"/>
        <end position="628"/>
    </location>
</feature>
<dbReference type="PROSITE" id="PS51021">
    <property type="entry name" value="BAR"/>
    <property type="match status" value="1"/>
</dbReference>
<evidence type="ECO:0000259" key="3">
    <source>
        <dbReference type="PROSITE" id="PS50010"/>
    </source>
</evidence>
<evidence type="ECO:0000313" key="6">
    <source>
        <dbReference type="Proteomes" id="UP000016932"/>
    </source>
</evidence>
<dbReference type="CDD" id="cd07589">
    <property type="entry name" value="BAR_DNMBP"/>
    <property type="match status" value="1"/>
</dbReference>
<name>M2YR34_PSEFD</name>
<dbReference type="STRING" id="383855.M2YR34"/>